<comment type="subcellular location">
    <subcellularLocation>
        <location evidence="6">Cytoplasm</location>
    </subcellularLocation>
</comment>
<feature type="domain" description="Helix-hairpin-helix DNA-binding motif class 1" evidence="7">
    <location>
        <begin position="73"/>
        <end position="92"/>
    </location>
</feature>
<keyword evidence="4 6" id="KW-0233">DNA recombination</keyword>
<dbReference type="SUPFAM" id="SSF50249">
    <property type="entry name" value="Nucleic acid-binding proteins"/>
    <property type="match status" value="1"/>
</dbReference>
<evidence type="ECO:0000256" key="2">
    <source>
        <dbReference type="ARBA" id="ARBA00022763"/>
    </source>
</evidence>
<keyword evidence="8" id="KW-0378">Hydrolase</keyword>
<dbReference type="Gene3D" id="2.40.50.140">
    <property type="entry name" value="Nucleic acid-binding proteins"/>
    <property type="match status" value="1"/>
</dbReference>
<dbReference type="Gene3D" id="1.10.8.10">
    <property type="entry name" value="DNA helicase RuvA subunit, C-terminal domain"/>
    <property type="match status" value="1"/>
</dbReference>
<sequence>MISRLKGILETKAEKYVIMDIGGVGFKIFVSAATLENLPAAGQSATLHTHLNVREEALDLYGFLTQEELKFFELLLTISGVGPKVALGVLSIASVKTLVSAIAKGEVEFLTKVSGIGTKIAQKIILELKDKIIKLGFEAGEAATLEDYEVIDALIGLGYTPNQARRAVRDLPKDVKGVEKRIKEALKTLGK</sequence>
<feature type="region of interest" description="Domain I" evidence="6">
    <location>
        <begin position="1"/>
        <end position="64"/>
    </location>
</feature>
<evidence type="ECO:0000256" key="6">
    <source>
        <dbReference type="HAMAP-Rule" id="MF_00031"/>
    </source>
</evidence>
<dbReference type="SMART" id="SM00278">
    <property type="entry name" value="HhH1"/>
    <property type="match status" value="2"/>
</dbReference>
<keyword evidence="8" id="KW-0347">Helicase</keyword>
<comment type="caution">
    <text evidence="8">The sequence shown here is derived from an EMBL/GenBank/DDBJ whole genome shotgun (WGS) entry which is preliminary data.</text>
</comment>
<protein>
    <recommendedName>
        <fullName evidence="6">Holliday junction branch migration complex subunit RuvA</fullName>
    </recommendedName>
</protein>
<evidence type="ECO:0000256" key="4">
    <source>
        <dbReference type="ARBA" id="ARBA00023172"/>
    </source>
</evidence>
<dbReference type="InterPro" id="IPR010994">
    <property type="entry name" value="RuvA_2-like"/>
</dbReference>
<dbReference type="GO" id="GO:0009379">
    <property type="term" value="C:Holliday junction helicase complex"/>
    <property type="evidence" value="ECO:0007669"/>
    <property type="project" value="InterPro"/>
</dbReference>
<dbReference type="GO" id="GO:0009378">
    <property type="term" value="F:four-way junction helicase activity"/>
    <property type="evidence" value="ECO:0007669"/>
    <property type="project" value="InterPro"/>
</dbReference>
<accession>A0A1F5BK96</accession>
<dbReference type="InterPro" id="IPR013849">
    <property type="entry name" value="DNA_helicase_Holl-junc_RuvA_I"/>
</dbReference>
<dbReference type="Pfam" id="PF01330">
    <property type="entry name" value="RuvA_N"/>
    <property type="match status" value="1"/>
</dbReference>
<feature type="region of interest" description="Domain III" evidence="6">
    <location>
        <begin position="145"/>
        <end position="191"/>
    </location>
</feature>
<evidence type="ECO:0000313" key="9">
    <source>
        <dbReference type="Proteomes" id="UP000179184"/>
    </source>
</evidence>
<comment type="function">
    <text evidence="6">The RuvA-RuvB-RuvC complex processes Holliday junction (HJ) DNA during genetic recombination and DNA repair, while the RuvA-RuvB complex plays an important role in the rescue of blocked DNA replication forks via replication fork reversal (RFR). RuvA specifically binds to HJ cruciform DNA, conferring on it an open structure. The RuvB hexamer acts as an ATP-dependent pump, pulling dsDNA into and through the RuvAB complex. HJ branch migration allows RuvC to scan DNA until it finds its consensus sequence, where it cleaves and resolves the cruciform DNA.</text>
</comment>
<dbReference type="InterPro" id="IPR000085">
    <property type="entry name" value="RuvA"/>
</dbReference>
<feature type="domain" description="Helix-hairpin-helix DNA-binding motif class 1" evidence="7">
    <location>
        <begin position="108"/>
        <end position="127"/>
    </location>
</feature>
<evidence type="ECO:0000313" key="8">
    <source>
        <dbReference type="EMBL" id="OGD31025.1"/>
    </source>
</evidence>
<dbReference type="GO" id="GO:0000400">
    <property type="term" value="F:four-way junction DNA binding"/>
    <property type="evidence" value="ECO:0007669"/>
    <property type="project" value="UniProtKB-UniRule"/>
</dbReference>
<keyword evidence="5 6" id="KW-0234">DNA repair</keyword>
<dbReference type="NCBIfam" id="TIGR00084">
    <property type="entry name" value="ruvA"/>
    <property type="match status" value="1"/>
</dbReference>
<dbReference type="Gene3D" id="1.10.150.20">
    <property type="entry name" value="5' to 3' exonuclease, C-terminal subdomain"/>
    <property type="match status" value="1"/>
</dbReference>
<dbReference type="SUPFAM" id="SSF46929">
    <property type="entry name" value="DNA helicase RuvA subunit, C-terminal domain"/>
    <property type="match status" value="1"/>
</dbReference>
<comment type="subunit">
    <text evidence="6">Homotetramer. Forms an RuvA(8)-RuvB(12)-Holliday junction (HJ) complex. HJ DNA is sandwiched between 2 RuvA tetramers; dsDNA enters through RuvA and exits via RuvB. An RuvB hexamer assembles on each DNA strand where it exits the tetramer. Each RuvB hexamer is contacted by two RuvA subunits (via domain III) on 2 adjacent RuvB subunits; this complex drives branch migration. In the full resolvosome a probable DNA-RuvA(4)-RuvB(12)-RuvC(2) complex forms which resolves the HJ.</text>
</comment>
<dbReference type="GO" id="GO:0005737">
    <property type="term" value="C:cytoplasm"/>
    <property type="evidence" value="ECO:0007669"/>
    <property type="project" value="UniProtKB-SubCell"/>
</dbReference>
<evidence type="ECO:0000256" key="3">
    <source>
        <dbReference type="ARBA" id="ARBA00023125"/>
    </source>
</evidence>
<feature type="region of interest" description="Domain II" evidence="6">
    <location>
        <begin position="65"/>
        <end position="142"/>
    </location>
</feature>
<dbReference type="GO" id="GO:0048476">
    <property type="term" value="C:Holliday junction resolvase complex"/>
    <property type="evidence" value="ECO:0007669"/>
    <property type="project" value="UniProtKB-UniRule"/>
</dbReference>
<comment type="similarity">
    <text evidence="6">Belongs to the RuvA family.</text>
</comment>
<name>A0A1F5BK96_9BACT</name>
<dbReference type="SUPFAM" id="SSF47781">
    <property type="entry name" value="RuvA domain 2-like"/>
    <property type="match status" value="1"/>
</dbReference>
<keyword evidence="3 6" id="KW-0238">DNA-binding</keyword>
<dbReference type="InterPro" id="IPR011114">
    <property type="entry name" value="RuvA_C"/>
</dbReference>
<proteinExistence type="inferred from homology"/>
<keyword evidence="8" id="KW-0067">ATP-binding</keyword>
<dbReference type="GO" id="GO:0006281">
    <property type="term" value="P:DNA repair"/>
    <property type="evidence" value="ECO:0007669"/>
    <property type="project" value="UniProtKB-UniRule"/>
</dbReference>
<keyword evidence="2 6" id="KW-0227">DNA damage</keyword>
<dbReference type="Pfam" id="PF07499">
    <property type="entry name" value="RuvA_C"/>
    <property type="match status" value="1"/>
</dbReference>
<keyword evidence="8" id="KW-0547">Nucleotide-binding</keyword>
<gene>
    <name evidence="6" type="primary">ruvA</name>
    <name evidence="8" type="ORF">A2W60_01045</name>
</gene>
<evidence type="ECO:0000256" key="5">
    <source>
        <dbReference type="ARBA" id="ARBA00023204"/>
    </source>
</evidence>
<dbReference type="AlphaFoldDB" id="A0A1F5BK96"/>
<reference evidence="8 9" key="1">
    <citation type="journal article" date="2016" name="Nat. Commun.">
        <title>Thousands of microbial genomes shed light on interconnected biogeochemical processes in an aquifer system.</title>
        <authorList>
            <person name="Anantharaman K."/>
            <person name="Brown C.T."/>
            <person name="Hug L.A."/>
            <person name="Sharon I."/>
            <person name="Castelle C.J."/>
            <person name="Probst A.J."/>
            <person name="Thomas B.C."/>
            <person name="Singh A."/>
            <person name="Wilkins M.J."/>
            <person name="Karaoz U."/>
            <person name="Brodie E.L."/>
            <person name="Williams K.H."/>
            <person name="Hubbard S.S."/>
            <person name="Banfield J.F."/>
        </authorList>
    </citation>
    <scope>NUCLEOTIDE SEQUENCE [LARGE SCALE GENOMIC DNA]</scope>
</reference>
<dbReference type="InterPro" id="IPR003583">
    <property type="entry name" value="Hlx-hairpin-Hlx_DNA-bd_motif"/>
</dbReference>
<dbReference type="GO" id="GO:0006310">
    <property type="term" value="P:DNA recombination"/>
    <property type="evidence" value="ECO:0007669"/>
    <property type="project" value="UniProtKB-UniRule"/>
</dbReference>
<dbReference type="Pfam" id="PF14520">
    <property type="entry name" value="HHH_5"/>
    <property type="match status" value="1"/>
</dbReference>
<comment type="caution">
    <text evidence="6">Lacks conserved residue(s) required for the propagation of feature annotation.</text>
</comment>
<evidence type="ECO:0000256" key="1">
    <source>
        <dbReference type="ARBA" id="ARBA00022490"/>
    </source>
</evidence>
<dbReference type="EMBL" id="MEYN01000007">
    <property type="protein sequence ID" value="OGD31025.1"/>
    <property type="molecule type" value="Genomic_DNA"/>
</dbReference>
<dbReference type="HAMAP" id="MF_00031">
    <property type="entry name" value="DNA_HJ_migration_RuvA"/>
    <property type="match status" value="1"/>
</dbReference>
<organism evidence="8 9">
    <name type="scientific">Candidatus Azambacteria bacterium RIFCSPHIGHO2_02_46_12</name>
    <dbReference type="NCBI Taxonomy" id="1797295"/>
    <lineage>
        <taxon>Bacteria</taxon>
        <taxon>Candidatus Azamiibacteriota</taxon>
    </lineage>
</organism>
<dbReference type="Proteomes" id="UP000179184">
    <property type="component" value="Unassembled WGS sequence"/>
</dbReference>
<dbReference type="CDD" id="cd14332">
    <property type="entry name" value="UBA_RuvA_C"/>
    <property type="match status" value="1"/>
</dbReference>
<keyword evidence="1 6" id="KW-0963">Cytoplasm</keyword>
<dbReference type="InterPro" id="IPR012340">
    <property type="entry name" value="NA-bd_OB-fold"/>
</dbReference>
<evidence type="ECO:0000259" key="7">
    <source>
        <dbReference type="SMART" id="SM00278"/>
    </source>
</evidence>
<comment type="domain">
    <text evidence="6">Has three domains with a flexible linker between the domains II and III and assumes an 'L' shape. Domain III is highly mobile and contacts RuvB.</text>
</comment>
<dbReference type="InterPro" id="IPR036267">
    <property type="entry name" value="RuvA_C_sf"/>
</dbReference>
<dbReference type="GO" id="GO:0005524">
    <property type="term" value="F:ATP binding"/>
    <property type="evidence" value="ECO:0007669"/>
    <property type="project" value="InterPro"/>
</dbReference>